<evidence type="ECO:0000313" key="2">
    <source>
        <dbReference type="Proteomes" id="UP000479756"/>
    </source>
</evidence>
<protein>
    <submittedName>
        <fullName evidence="1">Uncharacterized protein</fullName>
    </submittedName>
</protein>
<name>A0A7C9TQI5_9MICO</name>
<organism evidence="1 2">
    <name type="scientific">Galbitalea soli</name>
    <dbReference type="NCBI Taxonomy" id="1268042"/>
    <lineage>
        <taxon>Bacteria</taxon>
        <taxon>Bacillati</taxon>
        <taxon>Actinomycetota</taxon>
        <taxon>Actinomycetes</taxon>
        <taxon>Micrococcales</taxon>
        <taxon>Microbacteriaceae</taxon>
        <taxon>Galbitalea</taxon>
    </lineage>
</organism>
<gene>
    <name evidence="1" type="ORF">G3T37_08905</name>
</gene>
<comment type="caution">
    <text evidence="1">The sequence shown here is derived from an EMBL/GenBank/DDBJ whole genome shotgun (WGS) entry which is preliminary data.</text>
</comment>
<dbReference type="EMBL" id="JAAGWZ010000002">
    <property type="protein sequence ID" value="NEM91476.1"/>
    <property type="molecule type" value="Genomic_DNA"/>
</dbReference>
<accession>A0A7C9TQI5</accession>
<reference evidence="1 2" key="1">
    <citation type="journal article" date="2014" name="Int. J. Syst. Evol. Microbiol.">
        <title>Description of Galbitalea soli gen. nov., sp. nov., and Frondihabitans sucicola sp. nov.</title>
        <authorList>
            <person name="Kim S.J."/>
            <person name="Lim J.M."/>
            <person name="Ahn J.H."/>
            <person name="Weon H.Y."/>
            <person name="Hamada M."/>
            <person name="Suzuki K."/>
            <person name="Ahn T.Y."/>
            <person name="Kwon S.W."/>
        </authorList>
    </citation>
    <scope>NUCLEOTIDE SEQUENCE [LARGE SCALE GENOMIC DNA]</scope>
    <source>
        <strain evidence="1 2">NBRC 108727</strain>
    </source>
</reference>
<dbReference type="Proteomes" id="UP000479756">
    <property type="component" value="Unassembled WGS sequence"/>
</dbReference>
<proteinExistence type="predicted"/>
<dbReference type="RefSeq" id="WP_163473223.1">
    <property type="nucleotide sequence ID" value="NZ_JAAGWZ010000002.1"/>
</dbReference>
<sequence>MTAPQRAQIGDHYLDSGPLFCLGGSQVLADLFDVHFLPRSKVVGAVVAEVAHNANLVLPPVGPHRKRGVKQAARAVQGRYKQLITAAEVVPTPEPALLGTMKTELQTRALATLPPGTSPHPLKNDGEAESVFWAKSTTAEVIANDADAHFLAAKHGVTSSTFVEVARHLVKVQKAVKRKAIYRELAALSSRDIFPGEHLYSELDLV</sequence>
<evidence type="ECO:0000313" key="1">
    <source>
        <dbReference type="EMBL" id="NEM91476.1"/>
    </source>
</evidence>
<dbReference type="AlphaFoldDB" id="A0A7C9TQI5"/>
<keyword evidence="2" id="KW-1185">Reference proteome</keyword>